<protein>
    <submittedName>
        <fullName evidence="1">Uncharacterized protein</fullName>
    </submittedName>
</protein>
<accession>A0A0A2C847</accession>
<gene>
    <name evidence="1" type="ORF">EV03_0044</name>
</gene>
<dbReference type="RefSeq" id="WP_241434762.1">
    <property type="nucleotide sequence ID" value="NZ_CP138967.1"/>
</dbReference>
<dbReference type="EMBL" id="JNAX01000001">
    <property type="protein sequence ID" value="KGG22526.1"/>
    <property type="molecule type" value="Genomic_DNA"/>
</dbReference>
<proteinExistence type="predicted"/>
<reference evidence="2" key="1">
    <citation type="journal article" date="2014" name="Sci. Data">
        <title>Genomes of diverse isolates of the marine cyanobacterium Prochlorococcus.</title>
        <authorList>
            <person name="Biller S."/>
            <person name="Berube P."/>
            <person name="Thompson J."/>
            <person name="Kelly L."/>
            <person name="Roggensack S."/>
            <person name="Awad L."/>
            <person name="Roache-Johnson K."/>
            <person name="Ding H."/>
            <person name="Giovannoni S.J."/>
            <person name="Moore L.R."/>
            <person name="Chisholm S.W."/>
        </authorList>
    </citation>
    <scope>NUCLEOTIDE SEQUENCE [LARGE SCALE GENOMIC DNA]</scope>
    <source>
        <strain evidence="2">PAC1</strain>
    </source>
</reference>
<evidence type="ECO:0000313" key="1">
    <source>
        <dbReference type="EMBL" id="KGG22526.1"/>
    </source>
</evidence>
<dbReference type="Proteomes" id="UP000030392">
    <property type="component" value="Unassembled WGS sequence"/>
</dbReference>
<comment type="caution">
    <text evidence="1">The sequence shown here is derived from an EMBL/GenBank/DDBJ whole genome shotgun (WGS) entry which is preliminary data.</text>
</comment>
<name>A0A0A2C847_PROMR</name>
<sequence length="351" mass="40626">MIKKRFMRDLLTDKETAKILGKRIDRLYKDVDFFDKYDDDEWELNEGEHFEFVAKRGVIKERRFYEEGVEALARYYEKDQSGILSIVIEALTHRRRRRKKMLVSRRITQELIESKGLVETRGELAFVNKSTTIKILQTNGLGLKNSVARITNSDSLDGQEALELEKHFLISEEDETIWSQKGLASIAVDMTRNSSLRKSRKAWVEAVGEVVEDCFKVEIKRLSSAPKRIDEAIARAKRAANNTCQVTGAKKRRGNNFQLHGHHLFDKVNRPDLSDLIDNILVVEGSIHSEFHSWNKGREECSPKDFLDFLSEVRGDLFDSDNARTAERHSKLVARLVALQNNYEGNHLRYR</sequence>
<organism evidence="1 2">
    <name type="scientific">Prochlorococcus marinus str. PAC1</name>
    <dbReference type="NCBI Taxonomy" id="59924"/>
    <lineage>
        <taxon>Bacteria</taxon>
        <taxon>Bacillati</taxon>
        <taxon>Cyanobacteriota</taxon>
        <taxon>Cyanophyceae</taxon>
        <taxon>Synechococcales</taxon>
        <taxon>Prochlorococcaceae</taxon>
        <taxon>Prochlorococcus</taxon>
    </lineage>
</organism>
<dbReference type="AlphaFoldDB" id="A0A0A2C847"/>
<evidence type="ECO:0000313" key="2">
    <source>
        <dbReference type="Proteomes" id="UP000030392"/>
    </source>
</evidence>